<evidence type="ECO:0000313" key="3">
    <source>
        <dbReference type="Proteomes" id="UP001642409"/>
    </source>
</evidence>
<organism evidence="1">
    <name type="scientific">Hexamita inflata</name>
    <dbReference type="NCBI Taxonomy" id="28002"/>
    <lineage>
        <taxon>Eukaryota</taxon>
        <taxon>Metamonada</taxon>
        <taxon>Diplomonadida</taxon>
        <taxon>Hexamitidae</taxon>
        <taxon>Hexamitinae</taxon>
        <taxon>Hexamita</taxon>
    </lineage>
</organism>
<gene>
    <name evidence="1" type="ORF">HINF_LOCUS19671</name>
    <name evidence="2" type="ORF">HINF_LOCUS74485</name>
</gene>
<reference evidence="2 3" key="2">
    <citation type="submission" date="2024-07" db="EMBL/GenBank/DDBJ databases">
        <authorList>
            <person name="Akdeniz Z."/>
        </authorList>
    </citation>
    <scope>NUCLEOTIDE SEQUENCE [LARGE SCALE GENOMIC DNA]</scope>
</reference>
<dbReference type="AlphaFoldDB" id="A0AA86P5A2"/>
<dbReference type="EMBL" id="CATOUU010000501">
    <property type="protein sequence ID" value="CAI9932026.1"/>
    <property type="molecule type" value="Genomic_DNA"/>
</dbReference>
<reference evidence="1" key="1">
    <citation type="submission" date="2023-06" db="EMBL/GenBank/DDBJ databases">
        <authorList>
            <person name="Kurt Z."/>
        </authorList>
    </citation>
    <scope>NUCLEOTIDE SEQUENCE</scope>
</reference>
<sequence>MQIRSTAATEFYLKNTKDPKRTCNIRTIMNWKARMYDNIFKQEKLNVETFITTVLNISKYRQILNVSTKIFIDGVLTVVDAMSHVIRVSSNALHAVVKKKIISQKALKQSSYGFTILFCPINPDIKSQLVHYQVHKTGQAFKELFEILQKIKEKLLNYRLRVIGYAFDGDNKARKLLTAPVFELIKQRMNNMALKHQITSYQEVYPVKPYKDFMASTPDLCHIYKRLFSRLMTNDLEVAFLPNSIPISKLRVHQLLPHIPDKVFVKTATSRLSDTIPLNLYTFSNLRLLENNNGLPQAKEIFCYLLLCLPAASVFHNTSAQGFVELAYIVFHVCYAYYDFYYSDKKTELEDDSDEEDDIVPIVQNSTPKIIFTKDQLVDYITILAFFLRIVTKYDYISMLHVGTYKNELMHSTIRRISTGDNSTQRIIQTIKAIVLKDLLDHSTNYNEAFRREPTKNANVLEGKVYPQSE</sequence>
<name>A0AA86P5A2_9EUKA</name>
<protein>
    <submittedName>
        <fullName evidence="1">Uncharacterized protein</fullName>
    </submittedName>
</protein>
<dbReference type="EMBL" id="CAXDID020000635">
    <property type="protein sequence ID" value="CAL6107425.1"/>
    <property type="molecule type" value="Genomic_DNA"/>
</dbReference>
<evidence type="ECO:0000313" key="2">
    <source>
        <dbReference type="EMBL" id="CAL6107425.1"/>
    </source>
</evidence>
<accession>A0AA86P5A2</accession>
<keyword evidence="3" id="KW-1185">Reference proteome</keyword>
<evidence type="ECO:0000313" key="1">
    <source>
        <dbReference type="EMBL" id="CAI9932026.1"/>
    </source>
</evidence>
<comment type="caution">
    <text evidence="1">The sequence shown here is derived from an EMBL/GenBank/DDBJ whole genome shotgun (WGS) entry which is preliminary data.</text>
</comment>
<dbReference type="Proteomes" id="UP001642409">
    <property type="component" value="Unassembled WGS sequence"/>
</dbReference>
<proteinExistence type="predicted"/>